<dbReference type="EMBL" id="RBZM01000012">
    <property type="protein sequence ID" value="RKP46712.1"/>
    <property type="molecule type" value="Genomic_DNA"/>
</dbReference>
<dbReference type="OrthoDB" id="9759959at2"/>
<feature type="domain" description="Glycogen debranching enzyme C-terminal" evidence="1">
    <location>
        <begin position="325"/>
        <end position="632"/>
    </location>
</feature>
<organism evidence="3 4">
    <name type="scientific">Cohnella endophytica</name>
    <dbReference type="NCBI Taxonomy" id="2419778"/>
    <lineage>
        <taxon>Bacteria</taxon>
        <taxon>Bacillati</taxon>
        <taxon>Bacillota</taxon>
        <taxon>Bacilli</taxon>
        <taxon>Bacillales</taxon>
        <taxon>Paenibacillaceae</taxon>
        <taxon>Cohnella</taxon>
    </lineage>
</organism>
<reference evidence="3 4" key="1">
    <citation type="submission" date="2018-10" db="EMBL/GenBank/DDBJ databases">
        <title>Cohnella sp. M2MS4P-1, whole genome shotgun sequence.</title>
        <authorList>
            <person name="Tuo L."/>
        </authorList>
    </citation>
    <scope>NUCLEOTIDE SEQUENCE [LARGE SCALE GENOMIC DNA]</scope>
    <source>
        <strain evidence="3 4">M2MS4P-1</strain>
    </source>
</reference>
<dbReference type="Pfam" id="PF06202">
    <property type="entry name" value="GDE_C"/>
    <property type="match status" value="1"/>
</dbReference>
<accession>A0A494X904</accession>
<gene>
    <name evidence="3" type="ORF">D7Z26_24190</name>
</gene>
<dbReference type="InterPro" id="IPR012341">
    <property type="entry name" value="6hp_glycosidase-like_sf"/>
</dbReference>
<proteinExistence type="predicted"/>
<evidence type="ECO:0000259" key="2">
    <source>
        <dbReference type="Pfam" id="PF14742"/>
    </source>
</evidence>
<comment type="caution">
    <text evidence="3">The sequence shown here is derived from an EMBL/GenBank/DDBJ whole genome shotgun (WGS) entry which is preliminary data.</text>
</comment>
<evidence type="ECO:0000259" key="1">
    <source>
        <dbReference type="Pfam" id="PF06202"/>
    </source>
</evidence>
<evidence type="ECO:0000313" key="3">
    <source>
        <dbReference type="EMBL" id="RKP46712.1"/>
    </source>
</evidence>
<sequence length="711" mass="79434">MDYRVIKENDLFLLTDRTGDIPEGQKEGLGLYTKDTRFLSRMELKINGVKPIVLASEADQNYISTIILTNPHMEEAEKLVLWRESIELRRTRFIYESVLYETLKATNFSPYACSFELSIKLDADFTDMFVVRGFMGGKLGSRTETVVEDNAMTFGYAGSDNIGRELKFGWSGLEGQIGEDGSVTFGVSLEAAQSTEIELYMMPIFNGDEPKLYPKEQAIRTLKSEYERWNEGSVSISSDLPLYDALYDRGIQDLRVLISDIGYGPFPVAGLPWYAVPFGRDSLIAALQMLPIKPEIALGTLRTMAHFQGEKLDGWRDEQPGKIMHELRKGELANTNQVPFGPYFGSIDSTPLFLVLLAEYVTWTEDVALLKELMPNVLSALDWIEQYGEREGSLFTSYFKESEKGIANQGWKDSADSVVHRDGRYAKAPIALVEVQGYVYQAKNLLATLFKTLPQAKEGELDVHLLAERLSDEAEQLRVRFEAEFWIPEEQYYAIALDHENKQVVSITSNPGHALMSGLFAPERAAAVAKRLVSPALFSGYGIRTMAEGETGYNPMSYHDGSVWPHDNSMCLIGLSALGFSDEANVVIEGLLNAAQDFENYRLPELFCGYSSAEGKPVRYPVSCSPQAWAAGTPLVFVTSALGIRLDYASRTIRMRPSLPNGMNRLTVRGLRLGAGRIDVEITRSSEGYKLDIANTSGWKVEQAQTVMQLQ</sequence>
<dbReference type="GO" id="GO:0005975">
    <property type="term" value="P:carbohydrate metabolic process"/>
    <property type="evidence" value="ECO:0007669"/>
    <property type="project" value="InterPro"/>
</dbReference>
<dbReference type="Proteomes" id="UP000282076">
    <property type="component" value="Unassembled WGS sequence"/>
</dbReference>
<keyword evidence="4" id="KW-1185">Reference proteome</keyword>
<dbReference type="AlphaFoldDB" id="A0A494X904"/>
<protein>
    <submittedName>
        <fullName evidence="3">Amylo-alpha-1,6-glucosidase</fullName>
    </submittedName>
</protein>
<feature type="domain" description="Putative glycogen debranching enzyme N-terminal" evidence="2">
    <location>
        <begin position="6"/>
        <end position="199"/>
    </location>
</feature>
<dbReference type="RefSeq" id="WP_120979613.1">
    <property type="nucleotide sequence ID" value="NZ_RBZM01000012.1"/>
</dbReference>
<dbReference type="InterPro" id="IPR032790">
    <property type="entry name" value="GDE_C"/>
</dbReference>
<name>A0A494X904_9BACL</name>
<dbReference type="Gene3D" id="1.50.10.10">
    <property type="match status" value="1"/>
</dbReference>
<dbReference type="InterPro" id="IPR032856">
    <property type="entry name" value="GDE_N_bis"/>
</dbReference>
<dbReference type="SUPFAM" id="SSF48208">
    <property type="entry name" value="Six-hairpin glycosidases"/>
    <property type="match status" value="1"/>
</dbReference>
<dbReference type="InterPro" id="IPR008928">
    <property type="entry name" value="6-hairpin_glycosidase_sf"/>
</dbReference>
<dbReference type="Pfam" id="PF14742">
    <property type="entry name" value="GDE_N_bis"/>
    <property type="match status" value="1"/>
</dbReference>
<evidence type="ECO:0000313" key="4">
    <source>
        <dbReference type="Proteomes" id="UP000282076"/>
    </source>
</evidence>